<keyword evidence="8" id="KW-0130">Cell adhesion</keyword>
<comment type="subcellular location">
    <subcellularLocation>
        <location evidence="1">Cell membrane</location>
        <topology evidence="1">Single-pass type I membrane protein</topology>
    </subcellularLocation>
</comment>
<feature type="domain" description="Cadherin" evidence="15">
    <location>
        <begin position="47"/>
        <end position="132"/>
    </location>
</feature>
<dbReference type="GO" id="GO:0030154">
    <property type="term" value="P:cell differentiation"/>
    <property type="evidence" value="ECO:0007669"/>
    <property type="project" value="UniProtKB-ARBA"/>
</dbReference>
<dbReference type="PROSITE" id="PS00232">
    <property type="entry name" value="CADHERIN_1"/>
    <property type="match status" value="8"/>
</dbReference>
<evidence type="ECO:0000313" key="16">
    <source>
        <dbReference type="EMBL" id="CAG9854996.1"/>
    </source>
</evidence>
<gene>
    <name evidence="16" type="ORF">PHYEVI_LOCUS1456</name>
</gene>
<dbReference type="InterPro" id="IPR002126">
    <property type="entry name" value="Cadherin-like_dom"/>
</dbReference>
<evidence type="ECO:0000256" key="10">
    <source>
        <dbReference type="ARBA" id="ARBA00023136"/>
    </source>
</evidence>
<dbReference type="GO" id="GO:0048731">
    <property type="term" value="P:system development"/>
    <property type="evidence" value="ECO:0007669"/>
    <property type="project" value="UniProtKB-ARBA"/>
</dbReference>
<feature type="domain" description="Cadherin" evidence="15">
    <location>
        <begin position="362"/>
        <end position="442"/>
    </location>
</feature>
<sequence length="1650" mass="180812">MNNPQSSAITVKIEVTDVNDNPPKWPRDPITISVSENAEIGASIYNLTATDADSGSNSDLRYSLLEQHPQSDAFSVDSLTGALNLASKLDFEATKEYLLVVLATDQCQNASERLSASATLRLLVDDYNDNAPRFVAPAGPVYTSDSTALGSTVAHLIAVDEDRGDNGRVTYAMSGGNDEGLFSLGYDTGSLTLTKPLEDNGKSFVLNVTASDHGNPSKTTAMELKLIVQSFVDAAPKFLEVQYVVEVAEDVAVDTVITKLSARSGLTEANNLTFILPSDETFRINSPTGEVLAKKRLDREAIDTYVLTVFVSDSSYKTTLFDTTTLIIKVTDINDNVPKFRTGSCYRLSVPENSETSVVHTMVAEDGDEGSNGEVYYTITSGNAGNKFSIDTKTGELTARPLDRESQSKYFLTIVAKDRGTPAMQSVCNLTVTVEDQNDNDPKFDLSEYSTAILENVPVDTSVLKVHASDADLGINARIIYSLSNESHWLFRVDNKTGVITTTGSFDREKENVYTFLIVATDGGKYNARSQSVPVTVKILDFNDNKPTFTRYPFKEKVTPYIQPGQQIIKITATDDDEATNAEIVYTISTDDSNGKFRINPNTGIITTTQSLAAHKGKIIYLNVLATDKGNPPMSSSGLVEIQVGDLPETSPSLLFQNATYAVTLAENTERLKEVVRVGAVRSDGRRQRVAYSIGAGDDAGVFIIDSTTGIIQVRDPDGLDFELHRNLALVVEARTEGQPDLRGYCDVIVQLTDENDNSPKFTQRQYAASVWEGNKKGEFVLQVVAGDADEGANSRILYHIVDGNHDNAFKIEPAFSGILKTNIVLDREIRDAYRLTVIATDEGVPQMTGTARIRINVVDVNDNQPTFPPHSVITVKEDTPVGTVLTIATANDVDTYPPLTYGFAKDNYKKDLQYFSIDRYSGKVILKKSLDYETWQECKIGIVASDGVHSAQTSLTIKVIDVNDNAPSFSQSSYFATLPEGNSPTLIDIAYLNASDADSEENAKLQYSLVSSLAGFSIDADEGILKANLSATSRYTDEILLTIKATDMGNPPQHSIVPIRIRTNGDASSTGSKTLGKTEYKISVQENTTRGSTIMHLTKPPSISSTYYRIVDGNDDGNFEAINPSGALVLVKPLDRETRDTYNLKITADASSMSLVTVEITVEDSNDNPPMFQSTDHATTISENLPIGASVEALLAIDADLPQSPNSRILYSITSGNDEGCFALDSHTGLLTVNKSLDFDRGAVDYNLVVKACDEGSPSLCALQTIAVSLQDENDNEPMFPVSEYFEFVGENEAVGTVVFTARASDADRGRFGRLTYSILPSYAQLDNSWKLFNVDSTTGLVTTSTAFDYEQRSRYNFVVKAEDAGGKFTSVKVRVDIEGKDEFHPQFTERTYKLTLATSSALPVGYIVGHVTATDRDKGPDGRVVYQLMTQHSYFKVNRTTGDILVKKKFDYVEIPNNGREISLVITASSGRQGSLTNMTVVEIILDPLADPGTNLAINRGDAIPATTSGIADWALGLLIALLLLIIAFGAAFVFLHMRNKRNKQSTKPNLGAADAVSTANNFVDADPRRRRRRRRRRGPIRAAQVRRDTAVRRAAPGQLEFRRRHHLRTVRLRAIRLERSRIRRGRRRRRGDPHDQRRTDAASNQRR</sequence>
<keyword evidence="5" id="KW-0732">Signal</keyword>
<dbReference type="GO" id="GO:0005886">
    <property type="term" value="C:plasma membrane"/>
    <property type="evidence" value="ECO:0007669"/>
    <property type="project" value="UniProtKB-SubCell"/>
</dbReference>
<feature type="domain" description="Cadherin" evidence="15">
    <location>
        <begin position="1195"/>
        <end position="1279"/>
    </location>
</feature>
<evidence type="ECO:0000256" key="4">
    <source>
        <dbReference type="ARBA" id="ARBA00022692"/>
    </source>
</evidence>
<dbReference type="GO" id="GO:0048589">
    <property type="term" value="P:developmental growth"/>
    <property type="evidence" value="ECO:0007669"/>
    <property type="project" value="UniProtKB-ARBA"/>
</dbReference>
<accession>A0A9N9TBE4</accession>
<dbReference type="OrthoDB" id="6252479at2759"/>
<evidence type="ECO:0000259" key="15">
    <source>
        <dbReference type="SMART" id="SM00112"/>
    </source>
</evidence>
<dbReference type="Pfam" id="PF00028">
    <property type="entry name" value="Cadherin"/>
    <property type="match status" value="13"/>
</dbReference>
<keyword evidence="3" id="KW-0245">EGF-like domain</keyword>
<evidence type="ECO:0000256" key="1">
    <source>
        <dbReference type="ARBA" id="ARBA00004251"/>
    </source>
</evidence>
<evidence type="ECO:0000256" key="8">
    <source>
        <dbReference type="ARBA" id="ARBA00022889"/>
    </source>
</evidence>
<dbReference type="SMART" id="SM00112">
    <property type="entry name" value="CA"/>
    <property type="match status" value="14"/>
</dbReference>
<feature type="domain" description="Cadherin" evidence="15">
    <location>
        <begin position="784"/>
        <end position="866"/>
    </location>
</feature>
<dbReference type="InterPro" id="IPR020894">
    <property type="entry name" value="Cadherin_CS"/>
</dbReference>
<dbReference type="SUPFAM" id="SSF49313">
    <property type="entry name" value="Cadherin-like"/>
    <property type="match status" value="14"/>
</dbReference>
<dbReference type="FunFam" id="2.60.40.60:FF:000081">
    <property type="entry name" value="protocadherin Fat 4"/>
    <property type="match status" value="1"/>
</dbReference>
<dbReference type="Proteomes" id="UP001153712">
    <property type="component" value="Chromosome 1"/>
</dbReference>
<feature type="domain" description="Cadherin" evidence="15">
    <location>
        <begin position="1413"/>
        <end position="1496"/>
    </location>
</feature>
<keyword evidence="17" id="KW-1185">Reference proteome</keyword>
<dbReference type="FunFam" id="2.60.40.60:FF:000092">
    <property type="entry name" value="Protocadherin 8"/>
    <property type="match status" value="1"/>
</dbReference>
<dbReference type="EMBL" id="OU900094">
    <property type="protein sequence ID" value="CAG9854996.1"/>
    <property type="molecule type" value="Genomic_DNA"/>
</dbReference>
<evidence type="ECO:0000256" key="13">
    <source>
        <dbReference type="SAM" id="MobiDB-lite"/>
    </source>
</evidence>
<dbReference type="Gene3D" id="2.60.40.60">
    <property type="entry name" value="Cadherins"/>
    <property type="match status" value="14"/>
</dbReference>
<feature type="region of interest" description="Disordered" evidence="13">
    <location>
        <begin position="1564"/>
        <end position="1605"/>
    </location>
</feature>
<keyword evidence="7" id="KW-0106">Calcium</keyword>
<reference evidence="16" key="1">
    <citation type="submission" date="2022-01" db="EMBL/GenBank/DDBJ databases">
        <authorList>
            <person name="King R."/>
        </authorList>
    </citation>
    <scope>NUCLEOTIDE SEQUENCE</scope>
</reference>
<feature type="compositionally biased region" description="Basic residues" evidence="13">
    <location>
        <begin position="1625"/>
        <end position="1634"/>
    </location>
</feature>
<dbReference type="InterPro" id="IPR015919">
    <property type="entry name" value="Cadherin-like_sf"/>
</dbReference>
<evidence type="ECO:0000256" key="5">
    <source>
        <dbReference type="ARBA" id="ARBA00022729"/>
    </source>
</evidence>
<feature type="domain" description="Cadherin" evidence="15">
    <location>
        <begin position="1303"/>
        <end position="1387"/>
    </location>
</feature>
<dbReference type="FunFam" id="2.60.40.60:FF:000181">
    <property type="entry name" value="Predicted protein"/>
    <property type="match status" value="1"/>
</dbReference>
<keyword evidence="2" id="KW-1003">Cell membrane</keyword>
<dbReference type="CDD" id="cd11304">
    <property type="entry name" value="Cadherin_repeat"/>
    <property type="match status" value="14"/>
</dbReference>
<feature type="region of interest" description="Disordered" evidence="13">
    <location>
        <begin position="1625"/>
        <end position="1650"/>
    </location>
</feature>
<dbReference type="PANTHER" id="PTHR24026:SF133">
    <property type="entry name" value="CADHERIN-RELATED FAMILY MEMBER 2"/>
    <property type="match status" value="1"/>
</dbReference>
<feature type="compositionally biased region" description="Basic residues" evidence="13">
    <location>
        <begin position="1571"/>
        <end position="1582"/>
    </location>
</feature>
<feature type="domain" description="Cadherin" evidence="15">
    <location>
        <begin position="889"/>
        <end position="968"/>
    </location>
</feature>
<evidence type="ECO:0000313" key="17">
    <source>
        <dbReference type="Proteomes" id="UP001153712"/>
    </source>
</evidence>
<keyword evidence="10 14" id="KW-0472">Membrane</keyword>
<dbReference type="FunFam" id="2.60.40.60:FF:000116">
    <property type="entry name" value="Dachsous cadherin-related 2"/>
    <property type="match status" value="2"/>
</dbReference>
<feature type="domain" description="Cadherin" evidence="15">
    <location>
        <begin position="993"/>
        <end position="1070"/>
    </location>
</feature>
<evidence type="ECO:0000256" key="14">
    <source>
        <dbReference type="SAM" id="Phobius"/>
    </source>
</evidence>
<keyword evidence="11" id="KW-1015">Disulfide bond</keyword>
<dbReference type="FunFam" id="2.60.40.60:FF:000140">
    <property type="entry name" value="Dachsous cadherin-related 1"/>
    <property type="match status" value="1"/>
</dbReference>
<evidence type="ECO:0000256" key="7">
    <source>
        <dbReference type="ARBA" id="ARBA00022837"/>
    </source>
</evidence>
<dbReference type="FunFam" id="2.60.40.60:FF:000353">
    <property type="entry name" value="Dachsous, isoform B"/>
    <property type="match status" value="1"/>
</dbReference>
<dbReference type="GO" id="GO:0005509">
    <property type="term" value="F:calcium ion binding"/>
    <property type="evidence" value="ECO:0007669"/>
    <property type="project" value="InterPro"/>
</dbReference>
<evidence type="ECO:0000256" key="12">
    <source>
        <dbReference type="ARBA" id="ARBA00023180"/>
    </source>
</evidence>
<keyword evidence="6" id="KW-0677">Repeat</keyword>
<feature type="domain" description="Cadherin" evidence="15">
    <location>
        <begin position="678"/>
        <end position="760"/>
    </location>
</feature>
<feature type="domain" description="Cadherin" evidence="15">
    <location>
        <begin position="1096"/>
        <end position="1171"/>
    </location>
</feature>
<evidence type="ECO:0000256" key="9">
    <source>
        <dbReference type="ARBA" id="ARBA00022989"/>
    </source>
</evidence>
<organism evidence="16 17">
    <name type="scientific">Phyllotreta striolata</name>
    <name type="common">Striped flea beetle</name>
    <name type="synonym">Crioceris striolata</name>
    <dbReference type="NCBI Taxonomy" id="444603"/>
    <lineage>
        <taxon>Eukaryota</taxon>
        <taxon>Metazoa</taxon>
        <taxon>Ecdysozoa</taxon>
        <taxon>Arthropoda</taxon>
        <taxon>Hexapoda</taxon>
        <taxon>Insecta</taxon>
        <taxon>Pterygota</taxon>
        <taxon>Neoptera</taxon>
        <taxon>Endopterygota</taxon>
        <taxon>Coleoptera</taxon>
        <taxon>Polyphaga</taxon>
        <taxon>Cucujiformia</taxon>
        <taxon>Chrysomeloidea</taxon>
        <taxon>Chrysomelidae</taxon>
        <taxon>Galerucinae</taxon>
        <taxon>Alticini</taxon>
        <taxon>Phyllotreta</taxon>
    </lineage>
</organism>
<dbReference type="FunFam" id="2.60.40.60:FF:000005">
    <property type="entry name" value="Protocadherin 9"/>
    <property type="match status" value="1"/>
</dbReference>
<dbReference type="GO" id="GO:0048513">
    <property type="term" value="P:animal organ development"/>
    <property type="evidence" value="ECO:0007669"/>
    <property type="project" value="UniProtKB-ARBA"/>
</dbReference>
<keyword evidence="4 14" id="KW-0812">Transmembrane</keyword>
<evidence type="ECO:0000256" key="11">
    <source>
        <dbReference type="ARBA" id="ARBA00023157"/>
    </source>
</evidence>
<protein>
    <recommendedName>
        <fullName evidence="15">Cadherin domain-containing protein</fullName>
    </recommendedName>
</protein>
<feature type="domain" description="Cadherin" evidence="15">
    <location>
        <begin position="257"/>
        <end position="338"/>
    </location>
</feature>
<evidence type="ECO:0000256" key="2">
    <source>
        <dbReference type="ARBA" id="ARBA00022475"/>
    </source>
</evidence>
<dbReference type="PANTHER" id="PTHR24026">
    <property type="entry name" value="FAT ATYPICAL CADHERIN-RELATED"/>
    <property type="match status" value="1"/>
</dbReference>
<dbReference type="GO" id="GO:0007156">
    <property type="term" value="P:homophilic cell adhesion via plasma membrane adhesion molecules"/>
    <property type="evidence" value="ECO:0007669"/>
    <property type="project" value="InterPro"/>
</dbReference>
<evidence type="ECO:0000256" key="3">
    <source>
        <dbReference type="ARBA" id="ARBA00022536"/>
    </source>
</evidence>
<feature type="transmembrane region" description="Helical" evidence="14">
    <location>
        <begin position="1516"/>
        <end position="1538"/>
    </location>
</feature>
<dbReference type="FunFam" id="2.60.40.60:FF:000039">
    <property type="entry name" value="FAT atypical cadherin 3"/>
    <property type="match status" value="1"/>
</dbReference>
<keyword evidence="12" id="KW-0325">Glycoprotein</keyword>
<feature type="domain" description="Cadherin" evidence="15">
    <location>
        <begin position="156"/>
        <end position="236"/>
    </location>
</feature>
<proteinExistence type="predicted"/>
<dbReference type="GO" id="GO:0007163">
    <property type="term" value="P:establishment or maintenance of cell polarity"/>
    <property type="evidence" value="ECO:0007669"/>
    <property type="project" value="UniProtKB-ARBA"/>
</dbReference>
<feature type="domain" description="Cadherin" evidence="15">
    <location>
        <begin position="571"/>
        <end position="652"/>
    </location>
</feature>
<keyword evidence="9 14" id="KW-1133">Transmembrane helix</keyword>
<name>A0A9N9TBE4_PHYSR</name>
<dbReference type="PRINTS" id="PR00205">
    <property type="entry name" value="CADHERIN"/>
</dbReference>
<dbReference type="GO" id="GO:0001736">
    <property type="term" value="P:establishment of planar polarity"/>
    <property type="evidence" value="ECO:0007669"/>
    <property type="project" value="UniProtKB-ARBA"/>
</dbReference>
<feature type="domain" description="Cadherin" evidence="15">
    <location>
        <begin position="466"/>
        <end position="547"/>
    </location>
</feature>
<evidence type="ECO:0000256" key="6">
    <source>
        <dbReference type="ARBA" id="ARBA00022737"/>
    </source>
</evidence>